<keyword evidence="1" id="KW-0472">Membrane</keyword>
<reference evidence="4" key="1">
    <citation type="submission" date="2016-11" db="UniProtKB">
        <authorList>
            <consortium name="WormBaseParasite"/>
        </authorList>
    </citation>
    <scope>IDENTIFICATION</scope>
</reference>
<name>A0A1I7WP39_HETBA</name>
<dbReference type="Proteomes" id="UP000095283">
    <property type="component" value="Unplaced"/>
</dbReference>
<evidence type="ECO:0000313" key="4">
    <source>
        <dbReference type="WBParaSite" id="Hba_06910"/>
    </source>
</evidence>
<evidence type="ECO:0000256" key="2">
    <source>
        <dbReference type="SAM" id="SignalP"/>
    </source>
</evidence>
<keyword evidence="1" id="KW-1133">Transmembrane helix</keyword>
<dbReference type="AlphaFoldDB" id="A0A1I7WP39"/>
<feature type="signal peptide" evidence="2">
    <location>
        <begin position="1"/>
        <end position="19"/>
    </location>
</feature>
<organism evidence="3 4">
    <name type="scientific">Heterorhabditis bacteriophora</name>
    <name type="common">Entomopathogenic nematode worm</name>
    <dbReference type="NCBI Taxonomy" id="37862"/>
    <lineage>
        <taxon>Eukaryota</taxon>
        <taxon>Metazoa</taxon>
        <taxon>Ecdysozoa</taxon>
        <taxon>Nematoda</taxon>
        <taxon>Chromadorea</taxon>
        <taxon>Rhabditida</taxon>
        <taxon>Rhabditina</taxon>
        <taxon>Rhabditomorpha</taxon>
        <taxon>Strongyloidea</taxon>
        <taxon>Heterorhabditidae</taxon>
        <taxon>Heterorhabditis</taxon>
    </lineage>
</organism>
<keyword evidence="2" id="KW-0732">Signal</keyword>
<feature type="chain" id="PRO_5009310729" evidence="2">
    <location>
        <begin position="20"/>
        <end position="164"/>
    </location>
</feature>
<keyword evidence="3" id="KW-1185">Reference proteome</keyword>
<sequence>MRILLIVLLLPVILSVLCSDENSVRGKRSYYSGYDYGYGVDGDFWYAGRIFGIIIGILIFLVCCCTPCICLAGIWFLGWFGFNQSRRRNENKASSSVAAPSTTVFSTPPRTRHVVVDTSPRPYDPRSIEQRTGDQIIYAAEDRYYTSSAPSADHRPDAFRASKF</sequence>
<evidence type="ECO:0000256" key="1">
    <source>
        <dbReference type="SAM" id="Phobius"/>
    </source>
</evidence>
<keyword evidence="1" id="KW-0812">Transmembrane</keyword>
<dbReference type="WBParaSite" id="Hba_06910">
    <property type="protein sequence ID" value="Hba_06910"/>
    <property type="gene ID" value="Hba_06910"/>
</dbReference>
<protein>
    <submittedName>
        <fullName evidence="4">Uncharacterized protein</fullName>
    </submittedName>
</protein>
<feature type="transmembrane region" description="Helical" evidence="1">
    <location>
        <begin position="50"/>
        <end position="82"/>
    </location>
</feature>
<evidence type="ECO:0000313" key="3">
    <source>
        <dbReference type="Proteomes" id="UP000095283"/>
    </source>
</evidence>
<accession>A0A1I7WP39</accession>
<proteinExistence type="predicted"/>